<organism evidence="1 2">
    <name type="scientific">Shewanella xiamenensis</name>
    <dbReference type="NCBI Taxonomy" id="332186"/>
    <lineage>
        <taxon>Bacteria</taxon>
        <taxon>Pseudomonadati</taxon>
        <taxon>Pseudomonadota</taxon>
        <taxon>Gammaproteobacteria</taxon>
        <taxon>Alteromonadales</taxon>
        <taxon>Shewanellaceae</taxon>
        <taxon>Shewanella</taxon>
    </lineage>
</organism>
<evidence type="ECO:0000313" key="2">
    <source>
        <dbReference type="Proteomes" id="UP001159075"/>
    </source>
</evidence>
<keyword evidence="2" id="KW-1185">Reference proteome</keyword>
<comment type="caution">
    <text evidence="1">The sequence shown here is derived from an EMBL/GenBank/DDBJ whole genome shotgun (WGS) entry which is preliminary data.</text>
</comment>
<evidence type="ECO:0000313" key="1">
    <source>
        <dbReference type="EMBL" id="MDI5833273.1"/>
    </source>
</evidence>
<sequence length="74" mass="8351">MIITRPLNKNEPDFFEEENLSSQVLTVKDTDGNIIEQIEPPAGGWSHDLLEAHIFKVPVWDAYLGNIWVGSSEV</sequence>
<reference evidence="1 2" key="1">
    <citation type="submission" date="2022-09" db="EMBL/GenBank/DDBJ databases">
        <title>The outer-membrane cytochrome OmcA is essential for infection of Shewanella oneidensis by a zebrafish-associated bacteriophage.</title>
        <authorList>
            <person name="Grenfell A.W."/>
            <person name="Intile P."/>
            <person name="Mcfarlane J."/>
            <person name="Leung D."/>
            <person name="Abdalla K."/>
            <person name="Wold M."/>
            <person name="Kees E."/>
            <person name="Gralnick J."/>
        </authorList>
    </citation>
    <scope>NUCLEOTIDE SEQUENCE [LARGE SCALE GENOMIC DNA]</scope>
    <source>
        <strain evidence="1 2">NF-5</strain>
    </source>
</reference>
<dbReference type="RefSeq" id="WP_282679811.1">
    <property type="nucleotide sequence ID" value="NZ_CP106875.1"/>
</dbReference>
<gene>
    <name evidence="1" type="ORF">ODY93_16955</name>
</gene>
<protein>
    <submittedName>
        <fullName evidence="1">Uncharacterized protein</fullName>
    </submittedName>
</protein>
<name>A0ABT6UFM6_9GAMM</name>
<accession>A0ABT6UFM6</accession>
<dbReference type="EMBL" id="JAOTLW010000020">
    <property type="protein sequence ID" value="MDI5833273.1"/>
    <property type="molecule type" value="Genomic_DNA"/>
</dbReference>
<proteinExistence type="predicted"/>
<dbReference type="Proteomes" id="UP001159075">
    <property type="component" value="Unassembled WGS sequence"/>
</dbReference>